<protein>
    <recommendedName>
        <fullName evidence="2">SUZ RNA-binding domain-containing</fullName>
    </recommendedName>
</protein>
<evidence type="ECO:0000256" key="2">
    <source>
        <dbReference type="ARBA" id="ARBA00044802"/>
    </source>
</evidence>
<evidence type="ECO:0000256" key="3">
    <source>
        <dbReference type="SAM" id="MobiDB-lite"/>
    </source>
</evidence>
<dbReference type="PROSITE" id="PS51938">
    <property type="entry name" value="SUZ_C"/>
    <property type="match status" value="1"/>
</dbReference>
<evidence type="ECO:0000313" key="6">
    <source>
        <dbReference type="EMBL" id="JAI16526.1"/>
    </source>
</evidence>
<sequence>QLDQLKREMNPSASPAGMPLQNGAPIMFMMRPPDNYTNSYTQPPKPSVTILKRPTHQQNENKATDMRPKQPIKSLKQREQEYAEARLRILGSAKNPEDELEASTPKVVTKISETTDENYRNLRLSSDSYSSSLSVNGQVRLYDNNVVRMPRGPDGSSGFNIRR</sequence>
<dbReference type="InterPro" id="IPR039228">
    <property type="entry name" value="SZRD1"/>
</dbReference>
<accession>A0A0K8TQU1</accession>
<evidence type="ECO:0000259" key="5">
    <source>
        <dbReference type="PROSITE" id="PS51938"/>
    </source>
</evidence>
<organism evidence="6">
    <name type="scientific">Tabanus bromius</name>
    <name type="common">Band-eyed brown horse fly</name>
    <dbReference type="NCBI Taxonomy" id="304241"/>
    <lineage>
        <taxon>Eukaryota</taxon>
        <taxon>Metazoa</taxon>
        <taxon>Ecdysozoa</taxon>
        <taxon>Arthropoda</taxon>
        <taxon>Hexapoda</taxon>
        <taxon>Insecta</taxon>
        <taxon>Pterygota</taxon>
        <taxon>Neoptera</taxon>
        <taxon>Endopterygota</taxon>
        <taxon>Diptera</taxon>
        <taxon>Brachycera</taxon>
        <taxon>Tabanomorpha</taxon>
        <taxon>Tabanoidea</taxon>
        <taxon>Tabanidae</taxon>
        <taxon>Tabanus</taxon>
    </lineage>
</organism>
<dbReference type="Pfam" id="PF12901">
    <property type="entry name" value="SUZ-C"/>
    <property type="match status" value="1"/>
</dbReference>
<feature type="region of interest" description="Disordered" evidence="3">
    <location>
        <begin position="1"/>
        <end position="80"/>
    </location>
</feature>
<comment type="similarity">
    <text evidence="1">Belongs to the SZRD1 family.</text>
</comment>
<name>A0A0K8TQU1_TABBR</name>
<dbReference type="AlphaFoldDB" id="A0A0K8TQU1"/>
<dbReference type="Pfam" id="PF12752">
    <property type="entry name" value="SUZ"/>
    <property type="match status" value="1"/>
</dbReference>
<reference evidence="6" key="1">
    <citation type="journal article" date="2015" name="Insect Biochem. Mol. Biol.">
        <title>An insight into the sialome of the horse fly, Tabanus bromius.</title>
        <authorList>
            <person name="Ribeiro J.M."/>
            <person name="Kazimirova M."/>
            <person name="Takac P."/>
            <person name="Andersen J.F."/>
            <person name="Francischetti I.M."/>
        </authorList>
    </citation>
    <scope>NUCLEOTIDE SEQUENCE</scope>
</reference>
<evidence type="ECO:0000259" key="4">
    <source>
        <dbReference type="PROSITE" id="PS51673"/>
    </source>
</evidence>
<dbReference type="InterPro" id="IPR024642">
    <property type="entry name" value="SUZ-C"/>
</dbReference>
<dbReference type="PANTHER" id="PTHR31796:SF2">
    <property type="entry name" value="SUZ DOMAIN-CONTAINING PROTEIN 1"/>
    <property type="match status" value="1"/>
</dbReference>
<proteinExistence type="evidence at transcript level"/>
<evidence type="ECO:0000256" key="1">
    <source>
        <dbReference type="ARBA" id="ARBA00007124"/>
    </source>
</evidence>
<feature type="domain" description="SUZ" evidence="4">
    <location>
        <begin position="22"/>
        <end position="94"/>
    </location>
</feature>
<dbReference type="PANTHER" id="PTHR31796">
    <property type="entry name" value="SUZ DOMAIN-CONTAINING PROTEIN 1"/>
    <property type="match status" value="1"/>
</dbReference>
<dbReference type="PROSITE" id="PS51673">
    <property type="entry name" value="SUZ"/>
    <property type="match status" value="1"/>
</dbReference>
<dbReference type="InterPro" id="IPR024771">
    <property type="entry name" value="SUZ"/>
</dbReference>
<dbReference type="EMBL" id="GDAI01001077">
    <property type="protein sequence ID" value="JAI16526.1"/>
    <property type="molecule type" value="mRNA"/>
</dbReference>
<feature type="domain" description="SUZ-C" evidence="5">
    <location>
        <begin position="112"/>
        <end position="163"/>
    </location>
</feature>
<feature type="non-terminal residue" evidence="6">
    <location>
        <position position="1"/>
    </location>
</feature>